<dbReference type="Proteomes" id="UP000655523">
    <property type="component" value="Unassembled WGS sequence"/>
</dbReference>
<proteinExistence type="predicted"/>
<protein>
    <submittedName>
        <fullName evidence="1">Uncharacterized protein</fullName>
    </submittedName>
</protein>
<reference evidence="1 2" key="1">
    <citation type="submission" date="2019-11" db="EMBL/GenBank/DDBJ databases">
        <title>Metabolism of dissolved organic matter in forest soils.</title>
        <authorList>
            <person name="Cyle K.T."/>
            <person name="Wilhelm R.C."/>
            <person name="Martinez C.E."/>
        </authorList>
    </citation>
    <scope>NUCLEOTIDE SEQUENCE [LARGE SCALE GENOMIC DNA]</scope>
    <source>
        <strain evidence="1 2">5N</strain>
    </source>
</reference>
<comment type="caution">
    <text evidence="1">The sequence shown here is derived from an EMBL/GenBank/DDBJ whole genome shotgun (WGS) entry which is preliminary data.</text>
</comment>
<organism evidence="1 2">
    <name type="scientific">Paraburkholderia elongata</name>
    <dbReference type="NCBI Taxonomy" id="2675747"/>
    <lineage>
        <taxon>Bacteria</taxon>
        <taxon>Pseudomonadati</taxon>
        <taxon>Pseudomonadota</taxon>
        <taxon>Betaproteobacteria</taxon>
        <taxon>Burkholderiales</taxon>
        <taxon>Burkholderiaceae</taxon>
        <taxon>Paraburkholderia</taxon>
    </lineage>
</organism>
<evidence type="ECO:0000313" key="1">
    <source>
        <dbReference type="EMBL" id="NPT58257.1"/>
    </source>
</evidence>
<name>A0A972SKP0_9BURK</name>
<keyword evidence="2" id="KW-1185">Reference proteome</keyword>
<accession>A0A972SKP0</accession>
<dbReference type="EMBL" id="WOEZ01000153">
    <property type="protein sequence ID" value="NPT58257.1"/>
    <property type="molecule type" value="Genomic_DNA"/>
</dbReference>
<evidence type="ECO:0000313" key="2">
    <source>
        <dbReference type="Proteomes" id="UP000655523"/>
    </source>
</evidence>
<sequence>MDDTAVEPAGTPDEPRCVQILATLAGKVNLADFQNAVPVARELSVLNETDTDVKGLRLTVSSEHAFLKPKTWSIDHLSAGQTVRISDLDLSLGALLGRLKEGLNRTRNFAAGGLSERPR</sequence>
<dbReference type="AlphaFoldDB" id="A0A972SKP0"/>
<gene>
    <name evidence="1" type="ORF">GNZ13_27750</name>
</gene>
<dbReference type="RefSeq" id="WP_172170568.1">
    <property type="nucleotide sequence ID" value="NZ_WOEZ01000153.1"/>
</dbReference>